<dbReference type="InterPro" id="IPR027417">
    <property type="entry name" value="P-loop_NTPase"/>
</dbReference>
<evidence type="ECO:0000313" key="12">
    <source>
        <dbReference type="Proteomes" id="UP000610760"/>
    </source>
</evidence>
<dbReference type="AlphaFoldDB" id="A0A926I862"/>
<evidence type="ECO:0000313" key="11">
    <source>
        <dbReference type="EMBL" id="MBC8560639.1"/>
    </source>
</evidence>
<dbReference type="Gene3D" id="1.20.1560.10">
    <property type="entry name" value="ABC transporter type 1, transmembrane domain"/>
    <property type="match status" value="1"/>
</dbReference>
<comment type="subcellular location">
    <subcellularLocation>
        <location evidence="1">Cell membrane</location>
        <topology evidence="1">Multi-pass membrane protein</topology>
    </subcellularLocation>
</comment>
<keyword evidence="12" id="KW-1185">Reference proteome</keyword>
<dbReference type="PANTHER" id="PTHR43394:SF1">
    <property type="entry name" value="ATP-BINDING CASSETTE SUB-FAMILY B MEMBER 10, MITOCHONDRIAL"/>
    <property type="match status" value="1"/>
</dbReference>
<sequence>MHLMSPSHQKMEQILGQTLQYSLDYNLNVHGMPTSGSVAISDEELILFRDEIAVKRIPLQNINEFKVVQMVGSGALQIVLKEKTEQLCIFTQDLLPVFADLAKMLEYHRETGVFPAPDDEEPVKTCPKCGLVIPEQTNICFHCAPKGKYLWRIVKLSLRYKATLLTALVATLIIQLLWVVFTYMKGLVVDNYVTSGSQDFTGLLLMMGGYLIIPLLLFGLEYINERCSSYTAAQVGRDLRGILFERIQNQSMKNALKRPTGEQIKRIANDTEKVQDFVSYHGKEAVVRVFSVSVILAVMFWMNWKLTCWIVLPIIAGFFFSRFIFKRMNHPFRINWKLFSKMESVLYDILSGIMAVKVFGSEKREIKHYSGCSEKFAHSMYVANFYWFVMFPVSTFVVTLGEYFYLYFGGNDVLSGVLSFGKMVTFLSCIGLLYAPLNWLMQLPRQLAQTAISAGKIFEIIDEKEDVLDRGNAIDKEIEGNVAFEHVHFGYKVYNPVLKDINFSVKKGEMIGIVGPSGVGKSTMINLIMRLYDVSNGQILIDGTDIRDISQHSLRSQIGVVLQETYLFDGTVWDNLIYAKPDATMEEVVQAAKIANAHDFICKMPDGYQEYIGSRGYKLSGGEKQRIAIARAILRDPKILILDEATASLDTETEKMIQEALKNLTRDRTTFAIAHRLSTLRNADRLIVLDGGRIVEMGTHEELLRHKSVYYNLVMAQRQTSKLSKEPA</sequence>
<reference evidence="11" key="1">
    <citation type="submission" date="2020-08" db="EMBL/GenBank/DDBJ databases">
        <title>Genome public.</title>
        <authorList>
            <person name="Liu C."/>
            <person name="Sun Q."/>
        </authorList>
    </citation>
    <scope>NUCLEOTIDE SEQUENCE</scope>
    <source>
        <strain evidence="11">NSJ-33</strain>
    </source>
</reference>
<keyword evidence="4" id="KW-0547">Nucleotide-binding</keyword>
<proteinExistence type="predicted"/>
<dbReference type="GO" id="GO:0015421">
    <property type="term" value="F:ABC-type oligopeptide transporter activity"/>
    <property type="evidence" value="ECO:0007669"/>
    <property type="project" value="TreeGrafter"/>
</dbReference>
<keyword evidence="3 8" id="KW-0812">Transmembrane</keyword>
<dbReference type="InterPro" id="IPR003439">
    <property type="entry name" value="ABC_transporter-like_ATP-bd"/>
</dbReference>
<feature type="transmembrane region" description="Helical" evidence="8">
    <location>
        <begin position="285"/>
        <end position="303"/>
    </location>
</feature>
<name>A0A926I862_9FIRM</name>
<dbReference type="EMBL" id="JACRSV010000004">
    <property type="protein sequence ID" value="MBC8560639.1"/>
    <property type="molecule type" value="Genomic_DNA"/>
</dbReference>
<feature type="transmembrane region" description="Helical" evidence="8">
    <location>
        <begin position="385"/>
        <end position="407"/>
    </location>
</feature>
<evidence type="ECO:0000256" key="4">
    <source>
        <dbReference type="ARBA" id="ARBA00022741"/>
    </source>
</evidence>
<evidence type="ECO:0000259" key="10">
    <source>
        <dbReference type="PROSITE" id="PS50929"/>
    </source>
</evidence>
<dbReference type="InterPro" id="IPR011527">
    <property type="entry name" value="ABC1_TM_dom"/>
</dbReference>
<keyword evidence="6 8" id="KW-1133">Transmembrane helix</keyword>
<evidence type="ECO:0000256" key="5">
    <source>
        <dbReference type="ARBA" id="ARBA00022840"/>
    </source>
</evidence>
<dbReference type="SUPFAM" id="SSF90123">
    <property type="entry name" value="ABC transporter transmembrane region"/>
    <property type="match status" value="1"/>
</dbReference>
<evidence type="ECO:0000256" key="7">
    <source>
        <dbReference type="ARBA" id="ARBA00023136"/>
    </source>
</evidence>
<dbReference type="RefSeq" id="WP_249295770.1">
    <property type="nucleotide sequence ID" value="NZ_JACRSV010000004.1"/>
</dbReference>
<keyword evidence="7 8" id="KW-0472">Membrane</keyword>
<dbReference type="Pfam" id="PF00664">
    <property type="entry name" value="ABC_membrane"/>
    <property type="match status" value="1"/>
</dbReference>
<feature type="transmembrane region" description="Helical" evidence="8">
    <location>
        <begin position="162"/>
        <end position="181"/>
    </location>
</feature>
<dbReference type="InterPro" id="IPR017871">
    <property type="entry name" value="ABC_transporter-like_CS"/>
</dbReference>
<feature type="transmembrane region" description="Helical" evidence="8">
    <location>
        <begin position="201"/>
        <end position="220"/>
    </location>
</feature>
<dbReference type="GO" id="GO:0005524">
    <property type="term" value="F:ATP binding"/>
    <property type="evidence" value="ECO:0007669"/>
    <property type="project" value="UniProtKB-KW"/>
</dbReference>
<keyword evidence="5 11" id="KW-0067">ATP-binding</keyword>
<dbReference type="Pfam" id="PF00005">
    <property type="entry name" value="ABC_tran"/>
    <property type="match status" value="1"/>
</dbReference>
<dbReference type="PROSITE" id="PS50929">
    <property type="entry name" value="ABC_TM1F"/>
    <property type="match status" value="1"/>
</dbReference>
<dbReference type="PROSITE" id="PS00211">
    <property type="entry name" value="ABC_TRANSPORTER_1"/>
    <property type="match status" value="1"/>
</dbReference>
<evidence type="ECO:0000256" key="6">
    <source>
        <dbReference type="ARBA" id="ARBA00022989"/>
    </source>
</evidence>
<dbReference type="FunFam" id="3.40.50.300:FF:000287">
    <property type="entry name" value="Multidrug ABC transporter ATP-binding protein"/>
    <property type="match status" value="1"/>
</dbReference>
<evidence type="ECO:0000256" key="3">
    <source>
        <dbReference type="ARBA" id="ARBA00022692"/>
    </source>
</evidence>
<dbReference type="InterPro" id="IPR039421">
    <property type="entry name" value="Type_1_exporter"/>
</dbReference>
<evidence type="ECO:0000256" key="1">
    <source>
        <dbReference type="ARBA" id="ARBA00004651"/>
    </source>
</evidence>
<dbReference type="Proteomes" id="UP000610760">
    <property type="component" value="Unassembled WGS sequence"/>
</dbReference>
<feature type="transmembrane region" description="Helical" evidence="8">
    <location>
        <begin position="309"/>
        <end position="325"/>
    </location>
</feature>
<dbReference type="InterPro" id="IPR003593">
    <property type="entry name" value="AAA+_ATPase"/>
</dbReference>
<protein>
    <submittedName>
        <fullName evidence="11">ABC transporter ATP-binding protein</fullName>
    </submittedName>
</protein>
<feature type="domain" description="ABC transmembrane type-1" evidence="10">
    <location>
        <begin position="165"/>
        <end position="449"/>
    </location>
</feature>
<dbReference type="PROSITE" id="PS50893">
    <property type="entry name" value="ABC_TRANSPORTER_2"/>
    <property type="match status" value="1"/>
</dbReference>
<feature type="domain" description="ABC transporter" evidence="9">
    <location>
        <begin position="482"/>
        <end position="716"/>
    </location>
</feature>
<organism evidence="11 12">
    <name type="scientific">Fumia xinanensis</name>
    <dbReference type="NCBI Taxonomy" id="2763659"/>
    <lineage>
        <taxon>Bacteria</taxon>
        <taxon>Bacillati</taxon>
        <taxon>Bacillota</taxon>
        <taxon>Clostridia</taxon>
        <taxon>Eubacteriales</taxon>
        <taxon>Oscillospiraceae</taxon>
        <taxon>Fumia</taxon>
    </lineage>
</organism>
<gene>
    <name evidence="11" type="ORF">H8710_11250</name>
</gene>
<dbReference type="InterPro" id="IPR036640">
    <property type="entry name" value="ABC1_TM_sf"/>
</dbReference>
<evidence type="ECO:0000256" key="2">
    <source>
        <dbReference type="ARBA" id="ARBA00022448"/>
    </source>
</evidence>
<evidence type="ECO:0000259" key="9">
    <source>
        <dbReference type="PROSITE" id="PS50893"/>
    </source>
</evidence>
<dbReference type="SUPFAM" id="SSF52540">
    <property type="entry name" value="P-loop containing nucleoside triphosphate hydrolases"/>
    <property type="match status" value="1"/>
</dbReference>
<dbReference type="Gene3D" id="3.40.50.300">
    <property type="entry name" value="P-loop containing nucleotide triphosphate hydrolases"/>
    <property type="match status" value="1"/>
</dbReference>
<feature type="transmembrane region" description="Helical" evidence="8">
    <location>
        <begin position="413"/>
        <end position="435"/>
    </location>
</feature>
<accession>A0A926I862</accession>
<dbReference type="PANTHER" id="PTHR43394">
    <property type="entry name" value="ATP-DEPENDENT PERMEASE MDL1, MITOCHONDRIAL"/>
    <property type="match status" value="1"/>
</dbReference>
<dbReference type="GO" id="GO:0005886">
    <property type="term" value="C:plasma membrane"/>
    <property type="evidence" value="ECO:0007669"/>
    <property type="project" value="UniProtKB-SubCell"/>
</dbReference>
<evidence type="ECO:0000256" key="8">
    <source>
        <dbReference type="SAM" id="Phobius"/>
    </source>
</evidence>
<dbReference type="GO" id="GO:0016887">
    <property type="term" value="F:ATP hydrolysis activity"/>
    <property type="evidence" value="ECO:0007669"/>
    <property type="project" value="InterPro"/>
</dbReference>
<keyword evidence="2" id="KW-0813">Transport</keyword>
<dbReference type="SMART" id="SM00382">
    <property type="entry name" value="AAA"/>
    <property type="match status" value="1"/>
</dbReference>
<comment type="caution">
    <text evidence="11">The sequence shown here is derived from an EMBL/GenBank/DDBJ whole genome shotgun (WGS) entry which is preliminary data.</text>
</comment>